<dbReference type="STRING" id="310782.SAMN05216499_1477"/>
<accession>A0A1M7QWZ3</accession>
<dbReference type="Gene3D" id="3.40.50.1390">
    <property type="entry name" value="Resolvase, N-terminal catalytic domain"/>
    <property type="match status" value="1"/>
</dbReference>
<dbReference type="AlphaFoldDB" id="A0A1M7QWZ3"/>
<protein>
    <submittedName>
        <fullName evidence="4">Site-specific DNA recombinase</fullName>
    </submittedName>
</protein>
<dbReference type="Proteomes" id="UP000184111">
    <property type="component" value="Unassembled WGS sequence"/>
</dbReference>
<dbReference type="GO" id="GO:0003677">
    <property type="term" value="F:DNA binding"/>
    <property type="evidence" value="ECO:0007669"/>
    <property type="project" value="InterPro"/>
</dbReference>
<evidence type="ECO:0000313" key="5">
    <source>
        <dbReference type="Proteomes" id="UP000184111"/>
    </source>
</evidence>
<dbReference type="InterPro" id="IPR025827">
    <property type="entry name" value="Zn_ribbon_recom_dom"/>
</dbReference>
<dbReference type="RefSeq" id="WP_073502973.1">
    <property type="nucleotide sequence ID" value="NZ_FRBI01000047.1"/>
</dbReference>
<evidence type="ECO:0000259" key="3">
    <source>
        <dbReference type="PROSITE" id="PS51737"/>
    </source>
</evidence>
<keyword evidence="5" id="KW-1185">Reference proteome</keyword>
<name>A0A1M7QWZ3_9ACTN</name>
<dbReference type="PROSITE" id="PS51737">
    <property type="entry name" value="RECOMBINASE_DNA_BIND"/>
    <property type="match status" value="1"/>
</dbReference>
<dbReference type="InterPro" id="IPR006119">
    <property type="entry name" value="Resolv_N"/>
</dbReference>
<feature type="region of interest" description="Disordered" evidence="1">
    <location>
        <begin position="152"/>
        <end position="178"/>
    </location>
</feature>
<dbReference type="CDD" id="cd00338">
    <property type="entry name" value="Ser_Recombinase"/>
    <property type="match status" value="1"/>
</dbReference>
<dbReference type="Gene3D" id="3.90.1750.20">
    <property type="entry name" value="Putative Large Serine Recombinase, Chain B, Domain 2"/>
    <property type="match status" value="1"/>
</dbReference>
<dbReference type="PANTHER" id="PTHR30461">
    <property type="entry name" value="DNA-INVERTASE FROM LAMBDOID PROPHAGE"/>
    <property type="match status" value="1"/>
</dbReference>
<feature type="domain" description="Resolvase/invertase-type recombinase catalytic" evidence="2">
    <location>
        <begin position="19"/>
        <end position="169"/>
    </location>
</feature>
<dbReference type="Pfam" id="PF00239">
    <property type="entry name" value="Resolvase"/>
    <property type="match status" value="1"/>
</dbReference>
<dbReference type="PROSITE" id="PS51736">
    <property type="entry name" value="RECOMBINASES_3"/>
    <property type="match status" value="1"/>
</dbReference>
<evidence type="ECO:0000313" key="4">
    <source>
        <dbReference type="EMBL" id="SHN36469.1"/>
    </source>
</evidence>
<dbReference type="InterPro" id="IPR011109">
    <property type="entry name" value="DNA_bind_recombinase_dom"/>
</dbReference>
<evidence type="ECO:0000259" key="2">
    <source>
        <dbReference type="PROSITE" id="PS51736"/>
    </source>
</evidence>
<sequence length="482" mass="54596">MSRTRPTQGTPRTTVAGEPAAVYCRISQADDDDQTGVDRQERICREIAERRGLVINPAHVFVDNSRSAWSRKRKRPGWDRLLDDARDRGFRHIIAYHPDRLMRQPRDLEELLQVSDDHAITLHGEANRRDLSDPDDRFILRIEVAHACRSSDDTSRRLKSAMQDRAREGKPQGGMRRFGYTKDGMTIVEDEAEVVREVFDRYLKGEGAAPLAKDLHRRGIRTAGGKAWSAGTVRGLLDSRHVAGIRMHQGEEVGPGTWPAIIDAGVWAEVRARREFRSAAHKKALSRPRQRYYLLRGLVMCGRCGTLMSGTAKTAGPAYQCNRRGRNDEKKCSRAIVAPTLEDFVSDAAVKLLSELRVDGRLASSNLSEGVAEEVEDDQRQLAELNDMWTAKELSTAEYRKMRKEITDRITKGQRKVVIRPMVLLDGLTGAGARTAWDADEMTDERRNAVLRFLFSGVVIDEPKKLGRYMDWDRIRIDQNPL</sequence>
<dbReference type="InterPro" id="IPR036162">
    <property type="entry name" value="Resolvase-like_N_sf"/>
</dbReference>
<dbReference type="InterPro" id="IPR038109">
    <property type="entry name" value="DNA_bind_recomb_sf"/>
</dbReference>
<evidence type="ECO:0000256" key="1">
    <source>
        <dbReference type="SAM" id="MobiDB-lite"/>
    </source>
</evidence>
<feature type="compositionally biased region" description="Basic and acidic residues" evidence="1">
    <location>
        <begin position="152"/>
        <end position="170"/>
    </location>
</feature>
<dbReference type="PANTHER" id="PTHR30461:SF23">
    <property type="entry name" value="DNA RECOMBINASE-RELATED"/>
    <property type="match status" value="1"/>
</dbReference>
<dbReference type="SUPFAM" id="SSF53041">
    <property type="entry name" value="Resolvase-like"/>
    <property type="match status" value="1"/>
</dbReference>
<dbReference type="SMART" id="SM00857">
    <property type="entry name" value="Resolvase"/>
    <property type="match status" value="1"/>
</dbReference>
<dbReference type="Pfam" id="PF13408">
    <property type="entry name" value="Zn_ribbon_recom"/>
    <property type="match status" value="1"/>
</dbReference>
<dbReference type="EMBL" id="FRBI01000047">
    <property type="protein sequence ID" value="SHN36469.1"/>
    <property type="molecule type" value="Genomic_DNA"/>
</dbReference>
<dbReference type="OrthoDB" id="4500247at2"/>
<dbReference type="GO" id="GO:0000150">
    <property type="term" value="F:DNA strand exchange activity"/>
    <property type="evidence" value="ECO:0007669"/>
    <property type="project" value="InterPro"/>
</dbReference>
<dbReference type="Pfam" id="PF07508">
    <property type="entry name" value="Recombinase"/>
    <property type="match status" value="1"/>
</dbReference>
<organism evidence="4 5">
    <name type="scientific">Actinacidiphila paucisporea</name>
    <dbReference type="NCBI Taxonomy" id="310782"/>
    <lineage>
        <taxon>Bacteria</taxon>
        <taxon>Bacillati</taxon>
        <taxon>Actinomycetota</taxon>
        <taxon>Actinomycetes</taxon>
        <taxon>Kitasatosporales</taxon>
        <taxon>Streptomycetaceae</taxon>
        <taxon>Actinacidiphila</taxon>
    </lineage>
</organism>
<gene>
    <name evidence="4" type="ORF">SAMN05216499_1477</name>
</gene>
<proteinExistence type="predicted"/>
<dbReference type="InterPro" id="IPR050639">
    <property type="entry name" value="SSR_resolvase"/>
</dbReference>
<reference evidence="4 5" key="1">
    <citation type="submission" date="2016-11" db="EMBL/GenBank/DDBJ databases">
        <authorList>
            <person name="Jaros S."/>
            <person name="Januszkiewicz K."/>
            <person name="Wedrychowicz H."/>
        </authorList>
    </citation>
    <scope>NUCLEOTIDE SEQUENCE [LARGE SCALE GENOMIC DNA]</scope>
    <source>
        <strain evidence="4 5">CGMCC 4.2025</strain>
    </source>
</reference>
<feature type="domain" description="Recombinase" evidence="3">
    <location>
        <begin position="177"/>
        <end position="280"/>
    </location>
</feature>